<evidence type="ECO:0000256" key="5">
    <source>
        <dbReference type="ARBA" id="ARBA00022917"/>
    </source>
</evidence>
<dbReference type="GO" id="GO:0004822">
    <property type="term" value="F:isoleucine-tRNA ligase activity"/>
    <property type="evidence" value="ECO:0007669"/>
    <property type="project" value="UniProtKB-EC"/>
</dbReference>
<evidence type="ECO:0000256" key="3">
    <source>
        <dbReference type="ARBA" id="ARBA00022741"/>
    </source>
</evidence>
<dbReference type="InterPro" id="IPR009080">
    <property type="entry name" value="tRNAsynth_Ia_anticodon-bd"/>
</dbReference>
<feature type="coiled-coil region" evidence="9">
    <location>
        <begin position="260"/>
        <end position="291"/>
    </location>
</feature>
<evidence type="ECO:0000256" key="1">
    <source>
        <dbReference type="ARBA" id="ARBA00006887"/>
    </source>
</evidence>
<dbReference type="AlphaFoldDB" id="A0A7C6EAR2"/>
<dbReference type="Pfam" id="PF08264">
    <property type="entry name" value="Anticodon_1"/>
    <property type="match status" value="1"/>
</dbReference>
<keyword evidence="2 13" id="KW-0436">Ligase</keyword>
<dbReference type="Pfam" id="PF00133">
    <property type="entry name" value="tRNA-synt_1"/>
    <property type="match status" value="1"/>
</dbReference>
<keyword evidence="4" id="KW-0067">ATP-binding</keyword>
<dbReference type="Proteomes" id="UP000886400">
    <property type="component" value="Unassembled WGS sequence"/>
</dbReference>
<evidence type="ECO:0000259" key="10">
    <source>
        <dbReference type="Pfam" id="PF00133"/>
    </source>
</evidence>
<keyword evidence="3" id="KW-0547">Nucleotide-binding</keyword>
<evidence type="ECO:0000313" key="13">
    <source>
        <dbReference type="EMBL" id="HHS49054.1"/>
    </source>
</evidence>
<accession>A0A7C6EAR2</accession>
<evidence type="ECO:0000256" key="4">
    <source>
        <dbReference type="ARBA" id="ARBA00022840"/>
    </source>
</evidence>
<evidence type="ECO:0000256" key="6">
    <source>
        <dbReference type="ARBA" id="ARBA00023146"/>
    </source>
</evidence>
<dbReference type="Gene3D" id="1.10.730.20">
    <property type="match status" value="1"/>
</dbReference>
<dbReference type="EC" id="6.1.1.5" evidence="13"/>
<protein>
    <submittedName>
        <fullName evidence="13">Isoleucine--tRNA ligase</fullName>
        <ecNumber evidence="13">6.1.1.5</ecNumber>
    </submittedName>
</protein>
<keyword evidence="6" id="KW-0030">Aminoacyl-tRNA synthetase</keyword>
<evidence type="ECO:0000256" key="8">
    <source>
        <dbReference type="ARBA" id="ARBA00048359"/>
    </source>
</evidence>
<dbReference type="CDD" id="cd07960">
    <property type="entry name" value="Anticodon_Ia_Ile_BEm"/>
    <property type="match status" value="1"/>
</dbReference>
<evidence type="ECO:0000256" key="7">
    <source>
        <dbReference type="ARBA" id="ARBA00025217"/>
    </source>
</evidence>
<dbReference type="GO" id="GO:0000049">
    <property type="term" value="F:tRNA binding"/>
    <property type="evidence" value="ECO:0007669"/>
    <property type="project" value="InterPro"/>
</dbReference>
<evidence type="ECO:0000259" key="12">
    <source>
        <dbReference type="Pfam" id="PF08264"/>
    </source>
</evidence>
<dbReference type="FunFam" id="3.40.50.620:FF:000305">
    <property type="entry name" value="Isoleucine--tRNA ligase"/>
    <property type="match status" value="1"/>
</dbReference>
<gene>
    <name evidence="13" type="primary">ileS</name>
    <name evidence="13" type="ORF">ENM99_04280</name>
</gene>
<dbReference type="InterPro" id="IPR033708">
    <property type="entry name" value="Anticodon_Ile_BEm"/>
</dbReference>
<comment type="function">
    <text evidence="7">Catalyzes the attachment of isoleucine to tRNA(Ile). As IleRS can inadvertently accommodate and process structurally similar amino acids such as valine, to avoid such errors it has two additional distinct tRNA(Ile)-dependent editing activities. One activity is designated as 'pretransfer' editing and involves the hydrolysis of activated Val-AMP. The other activity is designated 'posttransfer' editing and involves deacylation of mischarged Val-tRNA(Ile).</text>
</comment>
<comment type="catalytic activity">
    <reaction evidence="8">
        <text>tRNA(Ile) + L-isoleucine + ATP = L-isoleucyl-tRNA(Ile) + AMP + diphosphate</text>
        <dbReference type="Rhea" id="RHEA:11060"/>
        <dbReference type="Rhea" id="RHEA-COMP:9666"/>
        <dbReference type="Rhea" id="RHEA-COMP:9695"/>
        <dbReference type="ChEBI" id="CHEBI:30616"/>
        <dbReference type="ChEBI" id="CHEBI:33019"/>
        <dbReference type="ChEBI" id="CHEBI:58045"/>
        <dbReference type="ChEBI" id="CHEBI:78442"/>
        <dbReference type="ChEBI" id="CHEBI:78528"/>
        <dbReference type="ChEBI" id="CHEBI:456215"/>
        <dbReference type="EC" id="6.1.1.5"/>
    </reaction>
</comment>
<keyword evidence="9" id="KW-0175">Coiled coil</keyword>
<dbReference type="Gene3D" id="1.10.10.830">
    <property type="entry name" value="Ile-tRNA synthetase CP2 domain-like"/>
    <property type="match status" value="1"/>
</dbReference>
<feature type="domain" description="Methionyl/Valyl/Leucyl/Isoleucyl-tRNA synthetase anticodon-binding" evidence="12">
    <location>
        <begin position="267"/>
        <end position="420"/>
    </location>
</feature>
<dbReference type="InterPro" id="IPR010663">
    <property type="entry name" value="Znf_FPG/IleRS"/>
</dbReference>
<reference evidence="13" key="1">
    <citation type="journal article" date="2020" name="mSystems">
        <title>Genome- and Community-Level Interaction Insights into Carbon Utilization and Element Cycling Functions of Hydrothermarchaeota in Hydrothermal Sediment.</title>
        <authorList>
            <person name="Zhou Z."/>
            <person name="Liu Y."/>
            <person name="Xu W."/>
            <person name="Pan J."/>
            <person name="Luo Z.H."/>
            <person name="Li M."/>
        </authorList>
    </citation>
    <scope>NUCLEOTIDE SEQUENCE [LARGE SCALE GENOMIC DNA]</scope>
    <source>
        <strain evidence="13">SpSt-1135</strain>
    </source>
</reference>
<dbReference type="GO" id="GO:0005829">
    <property type="term" value="C:cytosol"/>
    <property type="evidence" value="ECO:0007669"/>
    <property type="project" value="TreeGrafter"/>
</dbReference>
<dbReference type="InterPro" id="IPR002301">
    <property type="entry name" value="Ile-tRNA-ligase"/>
</dbReference>
<dbReference type="SUPFAM" id="SSF47323">
    <property type="entry name" value="Anticodon-binding domain of a subclass of class I aminoacyl-tRNA synthetases"/>
    <property type="match status" value="1"/>
</dbReference>
<dbReference type="InterPro" id="IPR050081">
    <property type="entry name" value="Ile-tRNA_ligase"/>
</dbReference>
<dbReference type="GO" id="GO:0005524">
    <property type="term" value="F:ATP binding"/>
    <property type="evidence" value="ECO:0007669"/>
    <property type="project" value="UniProtKB-KW"/>
</dbReference>
<dbReference type="PRINTS" id="PR00984">
    <property type="entry name" value="TRNASYNTHILE"/>
</dbReference>
<feature type="domain" description="Zinc finger FPG/IleRS-type" evidence="11">
    <location>
        <begin position="476"/>
        <end position="503"/>
    </location>
</feature>
<dbReference type="Pfam" id="PF06827">
    <property type="entry name" value="zf-FPG_IleRS"/>
    <property type="match status" value="1"/>
</dbReference>
<dbReference type="PANTHER" id="PTHR42765">
    <property type="entry name" value="SOLEUCYL-TRNA SYNTHETASE"/>
    <property type="match status" value="1"/>
</dbReference>
<keyword evidence="5" id="KW-0648">Protein biosynthesis</keyword>
<dbReference type="SUPFAM" id="SSF52374">
    <property type="entry name" value="Nucleotidylyl transferase"/>
    <property type="match status" value="1"/>
</dbReference>
<name>A0A7C6EAR2_DESAE</name>
<sequence>QWFISMEKNNLRAKALDEIKKVQWIPKWGQNRIYAMVENRPDWCISRQRAWGVPIALFRCKKCNRVVKDKEILDFTAKSIEQYGADVWFEKDNSYFLPKNYKCECGSKEFEKVKDILDVWFDSGISHKAVLYDKIKWPADMYLEGSDQHRGWFHSSLLEAVGTLGKAPYKSVLTHGFVVDARGRKMSKSLGNVIAPQSVIEKYGADILRLWACATDYREDIKLSNEIITRLIEGYRKIRNTIRFLLGNLNDFKKDRSLRYEDLEEIDKWLLAELENLKEKLFKAYENYEFHLIYQNITNFCINTLSSFYLDILKDTLYCDSVNSKKRLSAQTAMKEILDVLIRFLAPILSFTTEEAYQLSKPEKESVHMEYFVPIIDKYKNENLVKKWNLISKIRFAVLKALELAREQKHIGNSLESDIYLNSNNSEINSVIHDDHINLADIFIVSHVFDGEIDNYYVDYTDESLELNIKVAQAIGEKCDRCWKFDESVKKHENHLCTRCQKVIDEQRAKV</sequence>
<comment type="caution">
    <text evidence="13">The sequence shown here is derived from an EMBL/GenBank/DDBJ whole genome shotgun (WGS) entry which is preliminary data.</text>
</comment>
<organism evidence="13">
    <name type="scientific">Desulfurella acetivorans</name>
    <dbReference type="NCBI Taxonomy" id="33002"/>
    <lineage>
        <taxon>Bacteria</taxon>
        <taxon>Pseudomonadati</taxon>
        <taxon>Campylobacterota</taxon>
        <taxon>Desulfurellia</taxon>
        <taxon>Desulfurellales</taxon>
        <taxon>Desulfurellaceae</taxon>
        <taxon>Desulfurella</taxon>
    </lineage>
</organism>
<dbReference type="Gene3D" id="3.40.50.620">
    <property type="entry name" value="HUPs"/>
    <property type="match status" value="1"/>
</dbReference>
<proteinExistence type="inferred from homology"/>
<dbReference type="GO" id="GO:0006428">
    <property type="term" value="P:isoleucyl-tRNA aminoacylation"/>
    <property type="evidence" value="ECO:0007669"/>
    <property type="project" value="InterPro"/>
</dbReference>
<evidence type="ECO:0000256" key="9">
    <source>
        <dbReference type="SAM" id="Coils"/>
    </source>
</evidence>
<comment type="similarity">
    <text evidence="1">Belongs to the class-I aminoacyl-tRNA synthetase family. IleS type 1 subfamily.</text>
</comment>
<dbReference type="InterPro" id="IPR002300">
    <property type="entry name" value="aa-tRNA-synth_Ia"/>
</dbReference>
<dbReference type="InterPro" id="IPR013155">
    <property type="entry name" value="M/V/L/I-tRNA-synth_anticd-bd"/>
</dbReference>
<feature type="non-terminal residue" evidence="13">
    <location>
        <position position="1"/>
    </location>
</feature>
<dbReference type="PANTHER" id="PTHR42765:SF1">
    <property type="entry name" value="ISOLEUCINE--TRNA LIGASE, MITOCHONDRIAL"/>
    <property type="match status" value="1"/>
</dbReference>
<dbReference type="EMBL" id="DRZX01000212">
    <property type="protein sequence ID" value="HHS49054.1"/>
    <property type="molecule type" value="Genomic_DNA"/>
</dbReference>
<feature type="domain" description="Aminoacyl-tRNA synthetase class Ia" evidence="10">
    <location>
        <begin position="1"/>
        <end position="224"/>
    </location>
</feature>
<dbReference type="InterPro" id="IPR014729">
    <property type="entry name" value="Rossmann-like_a/b/a_fold"/>
</dbReference>
<evidence type="ECO:0000259" key="11">
    <source>
        <dbReference type="Pfam" id="PF06827"/>
    </source>
</evidence>
<evidence type="ECO:0000256" key="2">
    <source>
        <dbReference type="ARBA" id="ARBA00022598"/>
    </source>
</evidence>